<evidence type="ECO:0000313" key="3">
    <source>
        <dbReference type="Proteomes" id="UP000335636"/>
    </source>
</evidence>
<feature type="region of interest" description="Disordered" evidence="1">
    <location>
        <begin position="1"/>
        <end position="35"/>
    </location>
</feature>
<evidence type="ECO:0000313" key="2">
    <source>
        <dbReference type="EMBL" id="VTJ89499.1"/>
    </source>
</evidence>
<comment type="caution">
    <text evidence="2">The sequence shown here is derived from an EMBL/GenBank/DDBJ whole genome shotgun (WGS) entry which is preliminary data.</text>
</comment>
<name>A0A5E4D9T9_MARMO</name>
<dbReference type="AlphaFoldDB" id="A0A5E4D9T9"/>
<dbReference type="Proteomes" id="UP000335636">
    <property type="component" value="Unassembled WGS sequence"/>
</dbReference>
<dbReference type="EMBL" id="CABDUW010003605">
    <property type="protein sequence ID" value="VTJ89499.1"/>
    <property type="molecule type" value="Genomic_DNA"/>
</dbReference>
<sequence>ADRKPSSPGGKAPDALRATLPQPQPEPEETADGRAAQGAQLLPAAVAQRDPRTHRGGTDLGWRGHIQSTLATFCL</sequence>
<reference evidence="2" key="1">
    <citation type="submission" date="2019-04" db="EMBL/GenBank/DDBJ databases">
        <authorList>
            <person name="Alioto T."/>
            <person name="Alioto T."/>
        </authorList>
    </citation>
    <scope>NUCLEOTIDE SEQUENCE [LARGE SCALE GENOMIC DNA]</scope>
</reference>
<accession>A0A5E4D9T9</accession>
<evidence type="ECO:0000256" key="1">
    <source>
        <dbReference type="SAM" id="MobiDB-lite"/>
    </source>
</evidence>
<protein>
    <submittedName>
        <fullName evidence="2">Uncharacterized protein</fullName>
    </submittedName>
</protein>
<keyword evidence="3" id="KW-1185">Reference proteome</keyword>
<feature type="non-terminal residue" evidence="2">
    <location>
        <position position="1"/>
    </location>
</feature>
<proteinExistence type="predicted"/>
<organism evidence="2 3">
    <name type="scientific">Marmota monax</name>
    <name type="common">Woodchuck</name>
    <dbReference type="NCBI Taxonomy" id="9995"/>
    <lineage>
        <taxon>Eukaryota</taxon>
        <taxon>Metazoa</taxon>
        <taxon>Chordata</taxon>
        <taxon>Craniata</taxon>
        <taxon>Vertebrata</taxon>
        <taxon>Euteleostomi</taxon>
        <taxon>Mammalia</taxon>
        <taxon>Eutheria</taxon>
        <taxon>Euarchontoglires</taxon>
        <taxon>Glires</taxon>
        <taxon>Rodentia</taxon>
        <taxon>Sciuromorpha</taxon>
        <taxon>Sciuridae</taxon>
        <taxon>Xerinae</taxon>
        <taxon>Marmotini</taxon>
        <taxon>Marmota</taxon>
    </lineage>
</organism>
<gene>
    <name evidence="2" type="ORF">MONAX_5E038099</name>
</gene>